<gene>
    <name evidence="2" type="ORF">PSAL00342_LOCUS2912</name>
    <name evidence="3" type="ORF">PSAL00342_LOCUS2913</name>
</gene>
<protein>
    <submittedName>
        <fullName evidence="2">Uncharacterized protein</fullName>
    </submittedName>
</protein>
<proteinExistence type="predicted"/>
<reference evidence="2" key="1">
    <citation type="submission" date="2021-01" db="EMBL/GenBank/DDBJ databases">
        <authorList>
            <person name="Corre E."/>
            <person name="Pelletier E."/>
            <person name="Niang G."/>
            <person name="Scheremetjew M."/>
            <person name="Finn R."/>
            <person name="Kale V."/>
            <person name="Holt S."/>
            <person name="Cochrane G."/>
            <person name="Meng A."/>
            <person name="Brown T."/>
            <person name="Cohen L."/>
        </authorList>
    </citation>
    <scope>NUCLEOTIDE SEQUENCE</scope>
    <source>
        <strain evidence="2">CCMP1897</strain>
    </source>
</reference>
<feature type="compositionally biased region" description="Low complexity" evidence="1">
    <location>
        <begin position="198"/>
        <end position="212"/>
    </location>
</feature>
<feature type="compositionally biased region" description="Polar residues" evidence="1">
    <location>
        <begin position="232"/>
        <end position="243"/>
    </location>
</feature>
<feature type="region of interest" description="Disordered" evidence="1">
    <location>
        <begin position="1"/>
        <end position="42"/>
    </location>
</feature>
<feature type="region of interest" description="Disordered" evidence="1">
    <location>
        <begin position="192"/>
        <end position="265"/>
    </location>
</feature>
<evidence type="ECO:0000313" key="2">
    <source>
        <dbReference type="EMBL" id="CAE0609093.1"/>
    </source>
</evidence>
<name>A0A6U9QJN9_9CHLO</name>
<feature type="region of interest" description="Disordered" evidence="1">
    <location>
        <begin position="113"/>
        <end position="179"/>
    </location>
</feature>
<accession>A0A6U9QJN9</accession>
<evidence type="ECO:0000256" key="1">
    <source>
        <dbReference type="SAM" id="MobiDB-lite"/>
    </source>
</evidence>
<dbReference type="EMBL" id="HBIS01003234">
    <property type="protein sequence ID" value="CAE0609094.1"/>
    <property type="molecule type" value="Transcribed_RNA"/>
</dbReference>
<dbReference type="AlphaFoldDB" id="A0A6U9QJN9"/>
<organism evidence="2">
    <name type="scientific">Picocystis salinarum</name>
    <dbReference type="NCBI Taxonomy" id="88271"/>
    <lineage>
        <taxon>Eukaryota</taxon>
        <taxon>Viridiplantae</taxon>
        <taxon>Chlorophyta</taxon>
        <taxon>Picocystophyceae</taxon>
        <taxon>Picocystales</taxon>
        <taxon>Picocystaceae</taxon>
        <taxon>Picocystis</taxon>
    </lineage>
</organism>
<dbReference type="EMBL" id="HBIS01003232">
    <property type="protein sequence ID" value="CAE0609093.1"/>
    <property type="molecule type" value="Transcribed_RNA"/>
</dbReference>
<sequence>MEAPESVWSKKTSPDVMDGSCWDAGFSPASVDPDESNGQTPQALLNAALQRHLSGYSDNDTNNSLLETTSPKATSAWQINAAQYPSLGFGGADWSLDSLSPNLAAAWTQPLSVKTEEMGSPPSPTFSNSSPTDGEASLTPSKNTSNNGNGSRREGNGARRGSRSRQGGRNNAGQRRSPITARAPVWASSDWHPAANLTSSPPSGSPGTPSKGSGTGVFLPLALRQQMEKEQQMQANNSNQHAEGSSPCVGQASNLNNSVSGGVSA</sequence>
<feature type="compositionally biased region" description="Low complexity" evidence="1">
    <location>
        <begin position="253"/>
        <end position="265"/>
    </location>
</feature>
<evidence type="ECO:0000313" key="3">
    <source>
        <dbReference type="EMBL" id="CAE0609094.1"/>
    </source>
</evidence>
<feature type="compositionally biased region" description="Low complexity" evidence="1">
    <location>
        <begin position="164"/>
        <end position="177"/>
    </location>
</feature>